<gene>
    <name evidence="1" type="ORF">A2827_03600</name>
</gene>
<organism evidence="1 2">
    <name type="scientific">Candidatus Spechtbacteria bacterium RIFCSPHIGHO2_01_FULL_43_30</name>
    <dbReference type="NCBI Taxonomy" id="1802158"/>
    <lineage>
        <taxon>Bacteria</taxon>
        <taxon>Candidatus Spechtiibacteriota</taxon>
    </lineage>
</organism>
<sequence length="497" mass="57306">MSKIFLIEWSAPNLGEVAKNLQQNGCEILYWTGGTSRKDEFPKTIFHSSFDAVKAIPPEEVNTINFEPLGKEIIEKFFACESITMTMMNRIDYSKVHFMRRKRLYYDLLKYWRGVLKSMNPDAVIFSTTPHLVYDFVLYSVCKEFGIKTLVFMLTRIPDRYLLARDIKIGSEKLIAEIAKGHNYKLEDLSKDIRDYYIFQTSPSEVSKFPYKTVHELDQVARSLKAPSIGKVLSSIKDGSIARRGRAYFKRLFSAESGLLSFDPDYKGIDYEVKLREWATAKKLFEKEYRNLQVEVDWNKKFIYAPLQYQPERSTSPEGGIFTDQFLMFDILSNSIPDDWVIYAKEHLSQWTKGGVHAHQGRYAGYYKKLSSYRNVYLVPPEILSNKFIERCQCVATVAGTGSWEAVLNGKPSMVFGYPSYKDCSEIFKIYDIIASRSAMGKVISGYKPDRQKVLNYLGAFDRVSIRASIEQGIEKNFAYSMDLSSQNIKEAILNEF</sequence>
<name>A0A1G2H4F0_9BACT</name>
<evidence type="ECO:0008006" key="3">
    <source>
        <dbReference type="Google" id="ProtNLM"/>
    </source>
</evidence>
<reference evidence="1 2" key="1">
    <citation type="journal article" date="2016" name="Nat. Commun.">
        <title>Thousands of microbial genomes shed light on interconnected biogeochemical processes in an aquifer system.</title>
        <authorList>
            <person name="Anantharaman K."/>
            <person name="Brown C.T."/>
            <person name="Hug L.A."/>
            <person name="Sharon I."/>
            <person name="Castelle C.J."/>
            <person name="Probst A.J."/>
            <person name="Thomas B.C."/>
            <person name="Singh A."/>
            <person name="Wilkins M.J."/>
            <person name="Karaoz U."/>
            <person name="Brodie E.L."/>
            <person name="Williams K.H."/>
            <person name="Hubbard S.S."/>
            <person name="Banfield J.F."/>
        </authorList>
    </citation>
    <scope>NUCLEOTIDE SEQUENCE [LARGE SCALE GENOMIC DNA]</scope>
</reference>
<dbReference type="STRING" id="1802158.A2827_03600"/>
<proteinExistence type="predicted"/>
<evidence type="ECO:0000313" key="1">
    <source>
        <dbReference type="EMBL" id="OGZ57343.1"/>
    </source>
</evidence>
<dbReference type="Proteomes" id="UP000177932">
    <property type="component" value="Unassembled WGS sequence"/>
</dbReference>
<dbReference type="AlphaFoldDB" id="A0A1G2H4F0"/>
<comment type="caution">
    <text evidence="1">The sequence shown here is derived from an EMBL/GenBank/DDBJ whole genome shotgun (WGS) entry which is preliminary data.</text>
</comment>
<accession>A0A1G2H4F0</accession>
<dbReference type="EMBL" id="MHOD01000032">
    <property type="protein sequence ID" value="OGZ57343.1"/>
    <property type="molecule type" value="Genomic_DNA"/>
</dbReference>
<protein>
    <recommendedName>
        <fullName evidence="3">Capsule polysaccharide biosynthesis protein</fullName>
    </recommendedName>
</protein>
<evidence type="ECO:0000313" key="2">
    <source>
        <dbReference type="Proteomes" id="UP000177932"/>
    </source>
</evidence>